<keyword evidence="1" id="KW-0808">Transferase</keyword>
<dbReference type="Proteomes" id="UP000253209">
    <property type="component" value="Unassembled WGS sequence"/>
</dbReference>
<reference evidence="6 7" key="1">
    <citation type="submission" date="2018-05" db="EMBL/GenBank/DDBJ databases">
        <title>Mucilaginibacter hurinus sp. nov., isolated from briquette warehouse soil.</title>
        <authorList>
            <person name="Choi L."/>
        </authorList>
    </citation>
    <scope>NUCLEOTIDE SEQUENCE [LARGE SCALE GENOMIC DNA]</scope>
    <source>
        <strain evidence="6 7">ZR32</strain>
    </source>
</reference>
<accession>A0A367GN12</accession>
<dbReference type="InterPro" id="IPR017438">
    <property type="entry name" value="ATP-NAD_kinase_N"/>
</dbReference>
<keyword evidence="4" id="KW-0067">ATP-binding</keyword>
<dbReference type="GO" id="GO:0005524">
    <property type="term" value="F:ATP binding"/>
    <property type="evidence" value="ECO:0007669"/>
    <property type="project" value="UniProtKB-KW"/>
</dbReference>
<dbReference type="Pfam" id="PF19279">
    <property type="entry name" value="YegS_C"/>
    <property type="match status" value="1"/>
</dbReference>
<dbReference type="RefSeq" id="WP_114005996.1">
    <property type="nucleotide sequence ID" value="NZ_QGDC01000008.1"/>
</dbReference>
<feature type="domain" description="DAGKc" evidence="5">
    <location>
        <begin position="1"/>
        <end position="124"/>
    </location>
</feature>
<evidence type="ECO:0000256" key="2">
    <source>
        <dbReference type="ARBA" id="ARBA00022741"/>
    </source>
</evidence>
<sequence>MPIAALLHNPKAGDKDHSEEKLIAVIEQGGFECNYASLKEEGWEEIPEDADLVVIVGGDGTIRKVAKVLLTTVGWRLDIGLLPAGTANNIAKTLQIDKAMEPTVQSWHQKKVQAMDVGVISGLPDANFFIEGFGFGIFPKLMHDIKKIDKQKLMDTPEKEIMMALKMLRDIVLNYEAKYCHLVIDGVNHSGNFILAEVMNIRSLGPNLVLAPNADPGDGLFEIILLPENQRHKFADHLLHLCNAVDCPPYPYQTLTGQEIKFKWDGRLMHADDELIEIDHPVQTDIKVHAGALSFLVR</sequence>
<evidence type="ECO:0000256" key="4">
    <source>
        <dbReference type="ARBA" id="ARBA00022840"/>
    </source>
</evidence>
<dbReference type="GO" id="GO:0016301">
    <property type="term" value="F:kinase activity"/>
    <property type="evidence" value="ECO:0007669"/>
    <property type="project" value="UniProtKB-KW"/>
</dbReference>
<protein>
    <submittedName>
        <fullName evidence="6">Diacylglycerol kinase</fullName>
    </submittedName>
</protein>
<dbReference type="Gene3D" id="2.60.200.40">
    <property type="match status" value="1"/>
</dbReference>
<gene>
    <name evidence="6" type="ORF">DJ568_14405</name>
</gene>
<dbReference type="EMBL" id="QGDC01000008">
    <property type="protein sequence ID" value="RCH54071.1"/>
    <property type="molecule type" value="Genomic_DNA"/>
</dbReference>
<dbReference type="Pfam" id="PF00781">
    <property type="entry name" value="DAGK_cat"/>
    <property type="match status" value="1"/>
</dbReference>
<dbReference type="PANTHER" id="PTHR12358">
    <property type="entry name" value="SPHINGOSINE KINASE"/>
    <property type="match status" value="1"/>
</dbReference>
<organism evidence="6 7">
    <name type="scientific">Mucilaginibacter hurinus</name>
    <dbReference type="NCBI Taxonomy" id="2201324"/>
    <lineage>
        <taxon>Bacteria</taxon>
        <taxon>Pseudomonadati</taxon>
        <taxon>Bacteroidota</taxon>
        <taxon>Sphingobacteriia</taxon>
        <taxon>Sphingobacteriales</taxon>
        <taxon>Sphingobacteriaceae</taxon>
        <taxon>Mucilaginibacter</taxon>
    </lineage>
</organism>
<name>A0A367GN12_9SPHI</name>
<dbReference type="InterPro" id="IPR016064">
    <property type="entry name" value="NAD/diacylglycerol_kinase_sf"/>
</dbReference>
<evidence type="ECO:0000313" key="6">
    <source>
        <dbReference type="EMBL" id="RCH54071.1"/>
    </source>
</evidence>
<evidence type="ECO:0000313" key="7">
    <source>
        <dbReference type="Proteomes" id="UP000253209"/>
    </source>
</evidence>
<keyword evidence="7" id="KW-1185">Reference proteome</keyword>
<evidence type="ECO:0000256" key="1">
    <source>
        <dbReference type="ARBA" id="ARBA00022679"/>
    </source>
</evidence>
<proteinExistence type="predicted"/>
<dbReference type="InterPro" id="IPR050187">
    <property type="entry name" value="Lipid_Phosphate_FormReg"/>
</dbReference>
<keyword evidence="3 6" id="KW-0418">Kinase</keyword>
<dbReference type="InterPro" id="IPR001206">
    <property type="entry name" value="Diacylglycerol_kinase_cat_dom"/>
</dbReference>
<evidence type="ECO:0000256" key="3">
    <source>
        <dbReference type="ARBA" id="ARBA00022777"/>
    </source>
</evidence>
<dbReference type="PROSITE" id="PS50146">
    <property type="entry name" value="DAGK"/>
    <property type="match status" value="1"/>
</dbReference>
<keyword evidence="2" id="KW-0547">Nucleotide-binding</keyword>
<comment type="caution">
    <text evidence="6">The sequence shown here is derived from an EMBL/GenBank/DDBJ whole genome shotgun (WGS) entry which is preliminary data.</text>
</comment>
<dbReference type="PANTHER" id="PTHR12358:SF54">
    <property type="entry name" value="SPHINGOSINE KINASE RELATED PROTEIN"/>
    <property type="match status" value="1"/>
</dbReference>
<evidence type="ECO:0000259" key="5">
    <source>
        <dbReference type="PROSITE" id="PS50146"/>
    </source>
</evidence>
<dbReference type="OrthoDB" id="142078at2"/>
<dbReference type="SUPFAM" id="SSF111331">
    <property type="entry name" value="NAD kinase/diacylglycerol kinase-like"/>
    <property type="match status" value="1"/>
</dbReference>
<dbReference type="Gene3D" id="3.40.50.10330">
    <property type="entry name" value="Probable inorganic polyphosphate/atp-NAD kinase, domain 1"/>
    <property type="match status" value="1"/>
</dbReference>
<dbReference type="AlphaFoldDB" id="A0A367GN12"/>
<dbReference type="InterPro" id="IPR045540">
    <property type="entry name" value="YegS/DAGK_C"/>
</dbReference>